<keyword evidence="2" id="KW-1185">Reference proteome</keyword>
<evidence type="ECO:0000313" key="1">
    <source>
        <dbReference type="EMBL" id="MFD1719545.1"/>
    </source>
</evidence>
<name>A0ABW4LA28_9MICO</name>
<organism evidence="1 2">
    <name type="scientific">Georgenia deserti</name>
    <dbReference type="NCBI Taxonomy" id="2093781"/>
    <lineage>
        <taxon>Bacteria</taxon>
        <taxon>Bacillati</taxon>
        <taxon>Actinomycetota</taxon>
        <taxon>Actinomycetes</taxon>
        <taxon>Micrococcales</taxon>
        <taxon>Bogoriellaceae</taxon>
        <taxon>Georgenia</taxon>
    </lineage>
</organism>
<protein>
    <submittedName>
        <fullName evidence="1">Uncharacterized protein</fullName>
    </submittedName>
</protein>
<evidence type="ECO:0000313" key="2">
    <source>
        <dbReference type="Proteomes" id="UP001597277"/>
    </source>
</evidence>
<dbReference type="RefSeq" id="WP_388010049.1">
    <property type="nucleotide sequence ID" value="NZ_JBHUEE010000010.1"/>
</dbReference>
<dbReference type="Proteomes" id="UP001597277">
    <property type="component" value="Unassembled WGS sequence"/>
</dbReference>
<sequence length="52" mass="5691">MSNPEMTLDLTRIRTLRADVPPLNRETADAVVDVLASASPCVGDVWVPVENR</sequence>
<dbReference type="EMBL" id="JBHUEE010000010">
    <property type="protein sequence ID" value="MFD1719545.1"/>
    <property type="molecule type" value="Genomic_DNA"/>
</dbReference>
<reference evidence="2" key="1">
    <citation type="journal article" date="2019" name="Int. J. Syst. Evol. Microbiol.">
        <title>The Global Catalogue of Microorganisms (GCM) 10K type strain sequencing project: providing services to taxonomists for standard genome sequencing and annotation.</title>
        <authorList>
            <consortium name="The Broad Institute Genomics Platform"/>
            <consortium name="The Broad Institute Genome Sequencing Center for Infectious Disease"/>
            <person name="Wu L."/>
            <person name="Ma J."/>
        </authorList>
    </citation>
    <scope>NUCLEOTIDE SEQUENCE [LARGE SCALE GENOMIC DNA]</scope>
    <source>
        <strain evidence="2">JCM 17130</strain>
    </source>
</reference>
<gene>
    <name evidence="1" type="ORF">ACFSE6_17005</name>
</gene>
<accession>A0ABW4LA28</accession>
<proteinExistence type="predicted"/>
<comment type="caution">
    <text evidence="1">The sequence shown here is derived from an EMBL/GenBank/DDBJ whole genome shotgun (WGS) entry which is preliminary data.</text>
</comment>